<evidence type="ECO:0000313" key="11">
    <source>
        <dbReference type="Proteomes" id="UP001596116"/>
    </source>
</evidence>
<keyword evidence="5" id="KW-0812">Transmembrane</keyword>
<comment type="similarity">
    <text evidence="2">Belongs to the outer membrane factor (OMF) (TC 1.B.17) family.</text>
</comment>
<keyword evidence="7" id="KW-0998">Cell outer membrane</keyword>
<feature type="signal peptide" evidence="9">
    <location>
        <begin position="1"/>
        <end position="27"/>
    </location>
</feature>
<sequence length="461" mass="49561">MCGSMAGKYRFLSVLCVFALAPVQGFADDAAGSVYDAFDGAAAVDLEAQAPGTVIAAIRDALRHNPQLRIAEARQDAAKSERFRALGGFLPDVEATASYTDDRWRSDGLEVVGMSEGTTLGVTAVQPLFQGLSAFNRFRAARARVSQSELALLSTMQQTALDAARAHAGVILARKIVDHRIENMGLVSQQLNISEKRTEAGAQSRTGVEQARMRLAQAQVDLGEARTRLAQQEAAFIRITGRMPAAEMTEDMSDLADVFSSLEDALAIAREGNPAIAAAESAAKAARHDKSAATGAIAPQLTLEGSYFKRYGEDPLIASQADEEYQLVARMRMPLFRQGNNIANVRSANATVAQQEAQTTATLLAVEEIVNRTWRQLEQAKARRVAAESGIEAARQSVRGLDMEYSAGQRSVIDVLDGQRDLVIAQINASQADYEVRVTQYELAAATGTIFDAFGETSGLN</sequence>
<keyword evidence="6" id="KW-0472">Membrane</keyword>
<evidence type="ECO:0000256" key="4">
    <source>
        <dbReference type="ARBA" id="ARBA00022452"/>
    </source>
</evidence>
<organism evidence="10 11">
    <name type="scientific">Hyphococcus aureus</name>
    <dbReference type="NCBI Taxonomy" id="2666033"/>
    <lineage>
        <taxon>Bacteria</taxon>
        <taxon>Pseudomonadati</taxon>
        <taxon>Pseudomonadota</taxon>
        <taxon>Alphaproteobacteria</taxon>
        <taxon>Parvularculales</taxon>
        <taxon>Parvularculaceae</taxon>
        <taxon>Hyphococcus</taxon>
    </lineage>
</organism>
<feature type="chain" id="PRO_5047540414" evidence="9">
    <location>
        <begin position="28"/>
        <end position="461"/>
    </location>
</feature>
<dbReference type="RefSeq" id="WP_379881873.1">
    <property type="nucleotide sequence ID" value="NZ_JBHPON010000002.1"/>
</dbReference>
<dbReference type="EMBL" id="JBHPON010000002">
    <property type="protein sequence ID" value="MFC6036879.1"/>
    <property type="molecule type" value="Genomic_DNA"/>
</dbReference>
<proteinExistence type="inferred from homology"/>
<evidence type="ECO:0000256" key="2">
    <source>
        <dbReference type="ARBA" id="ARBA00007613"/>
    </source>
</evidence>
<accession>A0ABW1KY31</accession>
<evidence type="ECO:0000256" key="5">
    <source>
        <dbReference type="ARBA" id="ARBA00022692"/>
    </source>
</evidence>
<dbReference type="PANTHER" id="PTHR30026:SF20">
    <property type="entry name" value="OUTER MEMBRANE PROTEIN TOLC"/>
    <property type="match status" value="1"/>
</dbReference>
<evidence type="ECO:0000313" key="10">
    <source>
        <dbReference type="EMBL" id="MFC6036879.1"/>
    </source>
</evidence>
<protein>
    <submittedName>
        <fullName evidence="10">TolC family protein</fullName>
    </submittedName>
</protein>
<keyword evidence="3" id="KW-0813">Transport</keyword>
<keyword evidence="11" id="KW-1185">Reference proteome</keyword>
<reference evidence="10 11" key="1">
    <citation type="submission" date="2024-09" db="EMBL/GenBank/DDBJ databases">
        <authorList>
            <person name="Zhang Z.-H."/>
        </authorList>
    </citation>
    <scope>NUCLEOTIDE SEQUENCE [LARGE SCALE GENOMIC DNA]</scope>
    <source>
        <strain evidence="10 11">HHTR114</strain>
    </source>
</reference>
<dbReference type="SUPFAM" id="SSF56954">
    <property type="entry name" value="Outer membrane efflux proteins (OEP)"/>
    <property type="match status" value="1"/>
</dbReference>
<evidence type="ECO:0000256" key="8">
    <source>
        <dbReference type="SAM" id="Coils"/>
    </source>
</evidence>
<keyword evidence="9" id="KW-0732">Signal</keyword>
<dbReference type="Pfam" id="PF02321">
    <property type="entry name" value="OEP"/>
    <property type="match status" value="2"/>
</dbReference>
<keyword evidence="8" id="KW-0175">Coiled coil</keyword>
<dbReference type="Gene3D" id="1.20.1600.10">
    <property type="entry name" value="Outer membrane efflux proteins (OEP)"/>
    <property type="match status" value="1"/>
</dbReference>
<feature type="coiled-coil region" evidence="8">
    <location>
        <begin position="208"/>
        <end position="235"/>
    </location>
</feature>
<evidence type="ECO:0000256" key="7">
    <source>
        <dbReference type="ARBA" id="ARBA00023237"/>
    </source>
</evidence>
<evidence type="ECO:0000256" key="3">
    <source>
        <dbReference type="ARBA" id="ARBA00022448"/>
    </source>
</evidence>
<gene>
    <name evidence="10" type="ORF">ACFMB1_15070</name>
</gene>
<comment type="caution">
    <text evidence="10">The sequence shown here is derived from an EMBL/GenBank/DDBJ whole genome shotgun (WGS) entry which is preliminary data.</text>
</comment>
<dbReference type="InterPro" id="IPR003423">
    <property type="entry name" value="OMP_efflux"/>
</dbReference>
<evidence type="ECO:0000256" key="9">
    <source>
        <dbReference type="SAM" id="SignalP"/>
    </source>
</evidence>
<keyword evidence="4" id="KW-1134">Transmembrane beta strand</keyword>
<dbReference type="InterPro" id="IPR051906">
    <property type="entry name" value="TolC-like"/>
</dbReference>
<dbReference type="Proteomes" id="UP001596116">
    <property type="component" value="Unassembled WGS sequence"/>
</dbReference>
<name>A0ABW1KY31_9PROT</name>
<evidence type="ECO:0000256" key="1">
    <source>
        <dbReference type="ARBA" id="ARBA00004442"/>
    </source>
</evidence>
<evidence type="ECO:0000256" key="6">
    <source>
        <dbReference type="ARBA" id="ARBA00023136"/>
    </source>
</evidence>
<comment type="subcellular location">
    <subcellularLocation>
        <location evidence="1">Cell outer membrane</location>
    </subcellularLocation>
</comment>
<dbReference type="PANTHER" id="PTHR30026">
    <property type="entry name" value="OUTER MEMBRANE PROTEIN TOLC"/>
    <property type="match status" value="1"/>
</dbReference>